<gene>
    <name evidence="8" type="primary">TMEM219</name>
</gene>
<feature type="domain" description="TMEM248/TMEM219" evidence="6">
    <location>
        <begin position="11"/>
        <end position="243"/>
    </location>
</feature>
<evidence type="ECO:0000313" key="7">
    <source>
        <dbReference type="Proteomes" id="UP000515159"/>
    </source>
</evidence>
<keyword evidence="4 5" id="KW-0472">Membrane</keyword>
<dbReference type="CTD" id="124446"/>
<evidence type="ECO:0000313" key="8">
    <source>
        <dbReference type="RefSeq" id="XP_033802587.1"/>
    </source>
</evidence>
<keyword evidence="2 5" id="KW-0812">Transmembrane</keyword>
<evidence type="ECO:0000256" key="5">
    <source>
        <dbReference type="SAM" id="Phobius"/>
    </source>
</evidence>
<accession>A0A6P8QWR4</accession>
<proteinExistence type="predicted"/>
<dbReference type="OrthoDB" id="8680674at2759"/>
<reference evidence="8" key="1">
    <citation type="submission" date="2025-08" db="UniProtKB">
        <authorList>
            <consortium name="RefSeq"/>
        </authorList>
    </citation>
    <scope>IDENTIFICATION</scope>
</reference>
<evidence type="ECO:0000256" key="1">
    <source>
        <dbReference type="ARBA" id="ARBA00004370"/>
    </source>
</evidence>
<dbReference type="InParanoid" id="A0A6P8QWR4"/>
<dbReference type="KEGG" id="gsh:117361410"/>
<dbReference type="PANTHER" id="PTHR16002:SF6">
    <property type="entry name" value="INSULIN-LIKE GROWTH FACTOR-BINDING PROTEIN 3 RECEPTOR"/>
    <property type="match status" value="1"/>
</dbReference>
<dbReference type="RefSeq" id="XP_033802587.1">
    <property type="nucleotide sequence ID" value="XM_033946696.1"/>
</dbReference>
<dbReference type="PANTHER" id="PTHR16002">
    <property type="entry name" value="TRANSMEMBRANE PROTEIN 248-LIKE"/>
    <property type="match status" value="1"/>
</dbReference>
<feature type="transmembrane region" description="Helical" evidence="5">
    <location>
        <begin position="21"/>
        <end position="42"/>
    </location>
</feature>
<protein>
    <submittedName>
        <fullName evidence="8">Insulin-like growth factor-binding protein 3 receptor isoform X1</fullName>
    </submittedName>
</protein>
<organism evidence="7 8">
    <name type="scientific">Geotrypetes seraphini</name>
    <name type="common">Gaboon caecilian</name>
    <name type="synonym">Caecilia seraphini</name>
    <dbReference type="NCBI Taxonomy" id="260995"/>
    <lineage>
        <taxon>Eukaryota</taxon>
        <taxon>Metazoa</taxon>
        <taxon>Chordata</taxon>
        <taxon>Craniata</taxon>
        <taxon>Vertebrata</taxon>
        <taxon>Euteleostomi</taxon>
        <taxon>Amphibia</taxon>
        <taxon>Gymnophiona</taxon>
        <taxon>Geotrypetes</taxon>
    </lineage>
</organism>
<evidence type="ECO:0000256" key="3">
    <source>
        <dbReference type="ARBA" id="ARBA00022989"/>
    </source>
</evidence>
<dbReference type="AlphaFoldDB" id="A0A6P8QWR4"/>
<name>A0A6P8QWR4_GEOSA</name>
<evidence type="ECO:0000256" key="4">
    <source>
        <dbReference type="ARBA" id="ARBA00023136"/>
    </source>
</evidence>
<dbReference type="GeneID" id="117361410"/>
<evidence type="ECO:0000259" key="6">
    <source>
        <dbReference type="Pfam" id="PF14940"/>
    </source>
</evidence>
<dbReference type="InterPro" id="IPR039493">
    <property type="entry name" value="TMEM248/TMEM219"/>
</dbReference>
<sequence>MTFCFSLSERLRFYVEQHPPLMMLLLCFVALAVAFAAFGTYVGSHDVGNSDIVKDWNTFLQSVTELQFCPNGNLDGSDDVMSLNPALRKHVAFPLVDHANLNISATSEQWVNISVLVPLVFHASGVSEPGEGPWRVTIAGHQLGLKGDMAEELINMTVVTPWQRNACGKGQACSQQRTLNSCITFMASTSLLPQTRKPPECSMDNFTNSQILSRTIFAFQRSNMREEASCYQADYYPDPSLTIRLSKEHIGDMKESSQRQDGILNLNWIGCSSMILTNIRDAILEQTESPSSSVSYFQRWLIQITSTWQDPKEVKHFMLLITEISSGFSQVHLNNDSWTFLLGNYPHEIFKCTVVACIFFIFKYFTEISLMQP</sequence>
<keyword evidence="3 5" id="KW-1133">Transmembrane helix</keyword>
<keyword evidence="7" id="KW-1185">Reference proteome</keyword>
<dbReference type="InterPro" id="IPR039587">
    <property type="entry name" value="TMEM248/TMEM219_dom"/>
</dbReference>
<dbReference type="Pfam" id="PF14940">
    <property type="entry name" value="TMEM219"/>
    <property type="match status" value="1"/>
</dbReference>
<dbReference type="GO" id="GO:0016020">
    <property type="term" value="C:membrane"/>
    <property type="evidence" value="ECO:0007669"/>
    <property type="project" value="UniProtKB-SubCell"/>
</dbReference>
<dbReference type="Proteomes" id="UP000515159">
    <property type="component" value="Chromosome 5"/>
</dbReference>
<comment type="subcellular location">
    <subcellularLocation>
        <location evidence="1">Membrane</location>
    </subcellularLocation>
</comment>
<evidence type="ECO:0000256" key="2">
    <source>
        <dbReference type="ARBA" id="ARBA00022692"/>
    </source>
</evidence>